<protein>
    <submittedName>
        <fullName evidence="2">Spx/MgsR family RNA polymerase-binding regulatory protein</fullName>
    </submittedName>
</protein>
<dbReference type="SUPFAM" id="SSF52833">
    <property type="entry name" value="Thioredoxin-like"/>
    <property type="match status" value="1"/>
</dbReference>
<evidence type="ECO:0000313" key="2">
    <source>
        <dbReference type="EMBL" id="MDM8157013.1"/>
    </source>
</evidence>
<evidence type="ECO:0000256" key="1">
    <source>
        <dbReference type="PROSITE-ProRule" id="PRU01282"/>
    </source>
</evidence>
<dbReference type="PROSITE" id="PS51353">
    <property type="entry name" value="ARSC"/>
    <property type="match status" value="1"/>
</dbReference>
<comment type="similarity">
    <text evidence="1">Belongs to the ArsC family.</text>
</comment>
<accession>A0ABT7UBK6</accession>
<proteinExistence type="inferred from homology"/>
<dbReference type="InterPro" id="IPR006504">
    <property type="entry name" value="Tscrpt_reg_Spx/MgsR"/>
</dbReference>
<dbReference type="NCBIfam" id="TIGR01617">
    <property type="entry name" value="arsC_related"/>
    <property type="match status" value="1"/>
</dbReference>
<dbReference type="InterPro" id="IPR036249">
    <property type="entry name" value="Thioredoxin-like_sf"/>
</dbReference>
<organism evidence="2 3">
    <name type="scientific">Amedibacillus dolichus</name>
    <dbReference type="NCBI Taxonomy" id="31971"/>
    <lineage>
        <taxon>Bacteria</taxon>
        <taxon>Bacillati</taxon>
        <taxon>Bacillota</taxon>
        <taxon>Erysipelotrichia</taxon>
        <taxon>Erysipelotrichales</taxon>
        <taxon>Erysipelotrichaceae</taxon>
        <taxon>Amedibacillus</taxon>
    </lineage>
</organism>
<comment type="caution">
    <text evidence="2">The sequence shown here is derived from an EMBL/GenBank/DDBJ whole genome shotgun (WGS) entry which is preliminary data.</text>
</comment>
<keyword evidence="3" id="KW-1185">Reference proteome</keyword>
<dbReference type="RefSeq" id="WP_289607475.1">
    <property type="nucleotide sequence ID" value="NZ_JAUDCG010000016.1"/>
</dbReference>
<sequence>MAVLIWYPKCSTCQKAKKKLEALGVEVETRSIVEQTPTVEELRRWMAMGDLTLKQLYNVSGNLYKELNMKERRLQMSEDEQLVLLSEHGMLLKRPLLIGRANVLVGYREAAYEAFAEKEK</sequence>
<dbReference type="PANTHER" id="PTHR30041:SF8">
    <property type="entry name" value="PROTEIN YFFB"/>
    <property type="match status" value="1"/>
</dbReference>
<dbReference type="Proteomes" id="UP001529340">
    <property type="component" value="Unassembled WGS sequence"/>
</dbReference>
<gene>
    <name evidence="2" type="ORF">QUV96_05105</name>
</gene>
<dbReference type="InterPro" id="IPR006660">
    <property type="entry name" value="Arsenate_reductase-like"/>
</dbReference>
<name>A0ABT7UBK6_9FIRM</name>
<reference evidence="2 3" key="3">
    <citation type="submission" date="2023-06" db="EMBL/GenBank/DDBJ databases">
        <authorList>
            <person name="Zeman M."/>
            <person name="Kubasova T."/>
            <person name="Jahodarova E."/>
            <person name="Nykrynova M."/>
            <person name="Rychlik I."/>
        </authorList>
    </citation>
    <scope>NUCLEOTIDE SEQUENCE [LARGE SCALE GENOMIC DNA]</scope>
    <source>
        <strain evidence="2 3">ET39</strain>
    </source>
</reference>
<dbReference type="EMBL" id="JAUDCG010000016">
    <property type="protein sequence ID" value="MDM8157013.1"/>
    <property type="molecule type" value="Genomic_DNA"/>
</dbReference>
<dbReference type="Pfam" id="PF03960">
    <property type="entry name" value="ArsC"/>
    <property type="match status" value="1"/>
</dbReference>
<dbReference type="Gene3D" id="3.40.30.10">
    <property type="entry name" value="Glutaredoxin"/>
    <property type="match status" value="1"/>
</dbReference>
<reference evidence="3" key="1">
    <citation type="submission" date="2023-06" db="EMBL/GenBank/DDBJ databases">
        <title>Identification and characterization of horizontal gene transfer across gut microbiota members of farm animals based on homology search.</title>
        <authorList>
            <person name="Zeman M."/>
            <person name="Kubasova T."/>
            <person name="Jahodarova E."/>
            <person name="Nykrynova M."/>
            <person name="Rychlik I."/>
        </authorList>
    </citation>
    <scope>NUCLEOTIDE SEQUENCE [LARGE SCALE GENOMIC DNA]</scope>
    <source>
        <strain evidence="3">ET39</strain>
    </source>
</reference>
<dbReference type="PANTHER" id="PTHR30041">
    <property type="entry name" value="ARSENATE REDUCTASE"/>
    <property type="match status" value="1"/>
</dbReference>
<reference evidence="2 3" key="2">
    <citation type="submission" date="2023-06" db="EMBL/GenBank/DDBJ databases">
        <title>Identification and characterization of horizontal gene transfer across gut microbiota members of farm animals based on homology search.</title>
        <authorList>
            <person name="Schwarzerova J."/>
            <person name="Nykrynova M."/>
            <person name="Jureckova K."/>
            <person name="Cejkova D."/>
            <person name="Rychlik I."/>
        </authorList>
    </citation>
    <scope>NUCLEOTIDE SEQUENCE [LARGE SCALE GENOMIC DNA]</scope>
    <source>
        <strain evidence="2 3">ET39</strain>
    </source>
</reference>
<evidence type="ECO:0000313" key="3">
    <source>
        <dbReference type="Proteomes" id="UP001529340"/>
    </source>
</evidence>